<dbReference type="Gene3D" id="2.40.160.10">
    <property type="entry name" value="Porin"/>
    <property type="match status" value="1"/>
</dbReference>
<evidence type="ECO:0000313" key="6">
    <source>
        <dbReference type="EMBL" id="UXW03016.1"/>
    </source>
</evidence>
<reference evidence="5" key="2">
    <citation type="submission" date="2015-01" db="EMBL/GenBank/DDBJ databases">
        <title>Population genomics of rice bacterial leaf blight strains from India.</title>
        <authorList>
            <person name="Midha S."/>
            <person name="Anil M.G."/>
            <person name="Mishra D."/>
            <person name="Brahma K."/>
            <person name="Laha G.S."/>
            <person name="Sundaram R.M."/>
            <person name="Sonti R.V."/>
            <person name="Patil P.B."/>
        </authorList>
    </citation>
    <scope>NUCLEOTIDE SEQUENCE</scope>
    <source>
        <strain evidence="5">BXO512</strain>
    </source>
</reference>
<dbReference type="AlphaFoldDB" id="A0A076FWH7"/>
<dbReference type="EMBL" id="KJ818481">
    <property type="protein sequence ID" value="AII23621.1"/>
    <property type="molecule type" value="Genomic_DNA"/>
</dbReference>
<dbReference type="Pfam" id="PF13505">
    <property type="entry name" value="OMP_b-brl"/>
    <property type="match status" value="1"/>
</dbReference>
<feature type="signal peptide" evidence="2">
    <location>
        <begin position="1"/>
        <end position="20"/>
    </location>
</feature>
<reference evidence="4" key="1">
    <citation type="submission" date="2014-05" db="EMBL/GenBank/DDBJ databases">
        <title>Proteomic and functional analyses of a novel porin-like protein in Xanthomonas oryzae pv. oryzae.</title>
        <authorList>
            <person name="Park H.-J."/>
            <person name="Lee S.-W."/>
            <person name="Han S.-W."/>
        </authorList>
    </citation>
    <scope>NUCLEOTIDE SEQUENCE</scope>
    <source>
        <strain evidence="4">PXO99A</strain>
    </source>
</reference>
<dbReference type="InterPro" id="IPR026364">
    <property type="entry name" value="Ax21"/>
</dbReference>
<sequence>MKTSLLALGLLAALPFAASAAENLSYNFVEGDYVRTPTDGRDADGWGVKASYAVAPNFHVFGEYSKQNADDNKNLFKNTNSDFQQWGVGVGFNHEIATSTDFVARVAYRRLDLDSPNINFDGYSVEAGLRNAFGEHFEVYALAGYEDYSKKRGIDAGNDFYGRLGAQVKLNQNWGINGDIRMDGDGNKEWSVGPRFSW</sequence>
<feature type="domain" description="Outer membrane protein beta-barrel" evidence="3">
    <location>
        <begin position="5"/>
        <end position="181"/>
    </location>
</feature>
<keyword evidence="1 2" id="KW-0732">Signal</keyword>
<dbReference type="SUPFAM" id="SSF56935">
    <property type="entry name" value="Porins"/>
    <property type="match status" value="1"/>
</dbReference>
<evidence type="ECO:0000256" key="2">
    <source>
        <dbReference type="SAM" id="SignalP"/>
    </source>
</evidence>
<dbReference type="NCBIfam" id="NF041455">
    <property type="entry name" value="DSF_Ax21"/>
    <property type="match status" value="1"/>
</dbReference>
<organism evidence="4">
    <name type="scientific">Xanthomonas oryzae pv. oryzae</name>
    <dbReference type="NCBI Taxonomy" id="64187"/>
    <lineage>
        <taxon>Bacteria</taxon>
        <taxon>Pseudomonadati</taxon>
        <taxon>Pseudomonadota</taxon>
        <taxon>Gammaproteobacteria</taxon>
        <taxon>Lysobacterales</taxon>
        <taxon>Lysobacteraceae</taxon>
        <taxon>Xanthomonas</taxon>
    </lineage>
</organism>
<name>A0A076FWH7_XANOO</name>
<protein>
    <submittedName>
        <fullName evidence="6">Ax21 family protein</fullName>
    </submittedName>
    <submittedName>
        <fullName evidence="4">Omp1X</fullName>
    </submittedName>
</protein>
<dbReference type="InterPro" id="IPR027385">
    <property type="entry name" value="Beta-barrel_OMP"/>
</dbReference>
<evidence type="ECO:0000313" key="4">
    <source>
        <dbReference type="EMBL" id="AII23621.1"/>
    </source>
</evidence>
<gene>
    <name evidence="4" type="primary">omp1X</name>
    <name evidence="5" type="ORF">BXO512_17935</name>
    <name evidence="6" type="ORF">IXO792_21355</name>
</gene>
<accession>A0A076FWH7</accession>
<feature type="chain" id="PRO_5041792488" evidence="2">
    <location>
        <begin position="21"/>
        <end position="198"/>
    </location>
</feature>
<evidence type="ECO:0000313" key="5">
    <source>
        <dbReference type="EMBL" id="OLG87237.1"/>
    </source>
</evidence>
<dbReference type="NCBIfam" id="TIGR04273">
    <property type="entry name" value="Y_sulf_Ax21"/>
    <property type="match status" value="1"/>
</dbReference>
<dbReference type="InterPro" id="IPR023614">
    <property type="entry name" value="Porin_dom_sf"/>
</dbReference>
<evidence type="ECO:0000256" key="1">
    <source>
        <dbReference type="ARBA" id="ARBA00022729"/>
    </source>
</evidence>
<dbReference type="EMBL" id="CP047493">
    <property type="protein sequence ID" value="UXW03016.1"/>
    <property type="molecule type" value="Genomic_DNA"/>
</dbReference>
<reference evidence="6" key="4">
    <citation type="submission" date="2020-01" db="EMBL/GenBank/DDBJ databases">
        <title>Complete genome investigation of Xanthomonas oryzae strains.</title>
        <authorList>
            <person name="Kaur A."/>
            <person name="Bansal K."/>
            <person name="Patil P.B."/>
        </authorList>
    </citation>
    <scope>NUCLEOTIDE SEQUENCE</scope>
    <source>
        <strain evidence="6">IXO792</strain>
    </source>
</reference>
<proteinExistence type="predicted"/>
<reference evidence="6" key="3">
    <citation type="submission" date="2015-01" db="EMBL/GenBank/DDBJ databases">
        <authorList>
            <person name="Midha S."/>
            <person name="Anil M.G."/>
            <person name="Mishra D."/>
            <person name="Brahma K."/>
            <person name="Laha G.S."/>
            <person name="Sundaram R.M."/>
            <person name="Sonti R.V."/>
            <person name="Patil P.B."/>
        </authorList>
    </citation>
    <scope>NUCLEOTIDE SEQUENCE</scope>
    <source>
        <strain evidence="6">IXO792</strain>
    </source>
</reference>
<dbReference type="EMBL" id="JXEA01000279">
    <property type="protein sequence ID" value="OLG87237.1"/>
    <property type="molecule type" value="Genomic_DNA"/>
</dbReference>
<dbReference type="Proteomes" id="UP000187097">
    <property type="component" value="Chromosome"/>
</dbReference>
<evidence type="ECO:0000259" key="3">
    <source>
        <dbReference type="Pfam" id="PF13505"/>
    </source>
</evidence>
<dbReference type="RefSeq" id="WP_041182570.1">
    <property type="nucleotide sequence ID" value="NZ_CP031462.1"/>
</dbReference>